<gene>
    <name evidence="1" type="ORF">CWI38_1101p0030</name>
</gene>
<organism evidence="1 2">
    <name type="scientific">Hamiltosporidium tvaerminnensis</name>
    <dbReference type="NCBI Taxonomy" id="1176355"/>
    <lineage>
        <taxon>Eukaryota</taxon>
        <taxon>Fungi</taxon>
        <taxon>Fungi incertae sedis</taxon>
        <taxon>Microsporidia</taxon>
        <taxon>Dubosqiidae</taxon>
        <taxon>Hamiltosporidium</taxon>
    </lineage>
</organism>
<dbReference type="AlphaFoldDB" id="A0A4Q9LST2"/>
<reference evidence="1 2" key="1">
    <citation type="submission" date="2017-12" db="EMBL/GenBank/DDBJ databases">
        <authorList>
            <person name="Pombert J.-F."/>
            <person name="Haag K.L."/>
            <person name="Ebert D."/>
        </authorList>
    </citation>
    <scope>NUCLEOTIDE SEQUENCE [LARGE SCALE GENOMIC DNA]</scope>
    <source>
        <strain evidence="1">IL-G-3</strain>
    </source>
</reference>
<name>A0A4Q9LST2_9MICR</name>
<evidence type="ECO:0000313" key="2">
    <source>
        <dbReference type="Proteomes" id="UP000292282"/>
    </source>
</evidence>
<protein>
    <submittedName>
        <fullName evidence="1">Uncharacterized protein</fullName>
    </submittedName>
</protein>
<dbReference type="Proteomes" id="UP000292282">
    <property type="component" value="Unassembled WGS sequence"/>
</dbReference>
<sequence>MLRQNSVKGIKNKLETLYFARPRRLEPELNVAGFKLSVIGVFERAGCINNHTPFKAQRHPLESKTSLRIPNEKLSQYLQICCLFKKIKHFFLKKLENMISINSNIVVAC</sequence>
<accession>A0A4Q9LST2</accession>
<dbReference type="EMBL" id="PITK01001101">
    <property type="protein sequence ID" value="TBU11648.1"/>
    <property type="molecule type" value="Genomic_DNA"/>
</dbReference>
<dbReference type="VEuPathDB" id="MicrosporidiaDB:CWI38_1101p0030"/>
<comment type="caution">
    <text evidence="1">The sequence shown here is derived from an EMBL/GenBank/DDBJ whole genome shotgun (WGS) entry which is preliminary data.</text>
</comment>
<evidence type="ECO:0000313" key="1">
    <source>
        <dbReference type="EMBL" id="TBU11648.1"/>
    </source>
</evidence>
<proteinExistence type="predicted"/>
<keyword evidence="2" id="KW-1185">Reference proteome</keyword>